<dbReference type="Proteomes" id="UP000299102">
    <property type="component" value="Unassembled WGS sequence"/>
</dbReference>
<keyword evidence="2" id="KW-1185">Reference proteome</keyword>
<reference evidence="1 2" key="1">
    <citation type="journal article" date="2019" name="Commun. Biol.">
        <title>The bagworm genome reveals a unique fibroin gene that provides high tensile strength.</title>
        <authorList>
            <person name="Kono N."/>
            <person name="Nakamura H."/>
            <person name="Ohtoshi R."/>
            <person name="Tomita M."/>
            <person name="Numata K."/>
            <person name="Arakawa K."/>
        </authorList>
    </citation>
    <scope>NUCLEOTIDE SEQUENCE [LARGE SCALE GENOMIC DNA]</scope>
</reference>
<proteinExistence type="predicted"/>
<evidence type="ECO:0000313" key="1">
    <source>
        <dbReference type="EMBL" id="GBP20177.1"/>
    </source>
</evidence>
<sequence>MLRRILKPLVWDVVFAMMATVIGSFQLEVRQRGGLKVCPSDNSFCVNQREEIVIRLRFCIIRTAFLARSFPAVYTWARFQNNCIFSFFFIKIKSEMPALDQWAKEWNFPKDRISKLQLLQIALLPEIKPKSEVSVSECRDASNRQQLMAVEPKFSPCERAGEGGEKPIMGRPCARAHRCVRLSQTKNLLNNVNLQWREQNAITPSFKTRPYDMEMPSARDCPMGVFFSRHLGIGLLTMYVVKGCRITQTYIYRTLATNALRFAVGKLNSERLAPPVTCRAVWSVPLESIAGRKSFQRDPTIYFTE</sequence>
<comment type="caution">
    <text evidence="1">The sequence shown here is derived from an EMBL/GenBank/DDBJ whole genome shotgun (WGS) entry which is preliminary data.</text>
</comment>
<accession>A0A4C1U1Z7</accession>
<gene>
    <name evidence="1" type="ORF">EVAR_5608_1</name>
</gene>
<dbReference type="AlphaFoldDB" id="A0A4C1U1Z7"/>
<protein>
    <submittedName>
        <fullName evidence="1">Uncharacterized protein</fullName>
    </submittedName>
</protein>
<evidence type="ECO:0000313" key="2">
    <source>
        <dbReference type="Proteomes" id="UP000299102"/>
    </source>
</evidence>
<organism evidence="1 2">
    <name type="scientific">Eumeta variegata</name>
    <name type="common">Bagworm moth</name>
    <name type="synonym">Eumeta japonica</name>
    <dbReference type="NCBI Taxonomy" id="151549"/>
    <lineage>
        <taxon>Eukaryota</taxon>
        <taxon>Metazoa</taxon>
        <taxon>Ecdysozoa</taxon>
        <taxon>Arthropoda</taxon>
        <taxon>Hexapoda</taxon>
        <taxon>Insecta</taxon>
        <taxon>Pterygota</taxon>
        <taxon>Neoptera</taxon>
        <taxon>Endopterygota</taxon>
        <taxon>Lepidoptera</taxon>
        <taxon>Glossata</taxon>
        <taxon>Ditrysia</taxon>
        <taxon>Tineoidea</taxon>
        <taxon>Psychidae</taxon>
        <taxon>Oiketicinae</taxon>
        <taxon>Eumeta</taxon>
    </lineage>
</organism>
<dbReference type="EMBL" id="BGZK01000115">
    <property type="protein sequence ID" value="GBP20177.1"/>
    <property type="molecule type" value="Genomic_DNA"/>
</dbReference>
<name>A0A4C1U1Z7_EUMVA</name>